<evidence type="ECO:0000259" key="5">
    <source>
        <dbReference type="Pfam" id="PF18085"/>
    </source>
</evidence>
<evidence type="ECO:0000256" key="1">
    <source>
        <dbReference type="ARBA" id="ARBA00022679"/>
    </source>
</evidence>
<dbReference type="EMBL" id="JBHSKI010000018">
    <property type="protein sequence ID" value="MFC5174753.1"/>
    <property type="molecule type" value="Genomic_DNA"/>
</dbReference>
<dbReference type="Proteomes" id="UP001596208">
    <property type="component" value="Unassembled WGS sequence"/>
</dbReference>
<dbReference type="InterPro" id="IPR040999">
    <property type="entry name" value="Mak_N_cap"/>
</dbReference>
<evidence type="ECO:0000256" key="3">
    <source>
        <dbReference type="ARBA" id="ARBA00022777"/>
    </source>
</evidence>
<sequence length="225" mass="23456">MAVIHRTTMEPGKLQLLAAWLPTRPWYTGAGAPELARAGGFRLDDPEGEVGMEFMVVTDTSGDRPVAYHVPVTYRGAPLDGAGDALVGTSEHGVLGRRWVYDGAQDPVLVAQLLALLRGRAVPQAQSLSDTPDPSVAVGEAPAGLAAVAASATTRDGKHGTDIVLGATADEEAPVTLRVRRVLLPEGSGDGDTDADVLGHVTAGWSLPEGEEIRGRFAVLARGPR</sequence>
<feature type="domain" description="Maltokinase N-terminal cap" evidence="5">
    <location>
        <begin position="20"/>
        <end position="106"/>
    </location>
</feature>
<organism evidence="6 7">
    <name type="scientific">Streptomyces mutomycini</name>
    <dbReference type="NCBI Taxonomy" id="284036"/>
    <lineage>
        <taxon>Bacteria</taxon>
        <taxon>Bacillati</taxon>
        <taxon>Actinomycetota</taxon>
        <taxon>Actinomycetes</taxon>
        <taxon>Kitasatosporales</taxon>
        <taxon>Streptomycetaceae</taxon>
        <taxon>Streptomyces</taxon>
    </lineage>
</organism>
<keyword evidence="7" id="KW-1185">Reference proteome</keyword>
<keyword evidence="2" id="KW-0547">Nucleotide-binding</keyword>
<keyword evidence="3" id="KW-0418">Kinase</keyword>
<comment type="caution">
    <text evidence="6">The sequence shown here is derived from an EMBL/GenBank/DDBJ whole genome shotgun (WGS) entry which is preliminary data.</text>
</comment>
<protein>
    <submittedName>
        <fullName evidence="6">1,4-alpha-glucan branching protein</fullName>
    </submittedName>
</protein>
<accession>A0ABW0BBZ9</accession>
<reference evidence="7" key="1">
    <citation type="journal article" date="2019" name="Int. J. Syst. Evol. Microbiol.">
        <title>The Global Catalogue of Microorganisms (GCM) 10K type strain sequencing project: providing services to taxonomists for standard genome sequencing and annotation.</title>
        <authorList>
            <consortium name="The Broad Institute Genomics Platform"/>
            <consortium name="The Broad Institute Genome Sequencing Center for Infectious Disease"/>
            <person name="Wu L."/>
            <person name="Ma J."/>
        </authorList>
    </citation>
    <scope>NUCLEOTIDE SEQUENCE [LARGE SCALE GENOMIC DNA]</scope>
    <source>
        <strain evidence="7">CGMCC 4.1721</strain>
    </source>
</reference>
<name>A0ABW0BBZ9_9ACTN</name>
<evidence type="ECO:0000313" key="6">
    <source>
        <dbReference type="EMBL" id="MFC5174753.1"/>
    </source>
</evidence>
<proteinExistence type="predicted"/>
<evidence type="ECO:0000256" key="4">
    <source>
        <dbReference type="ARBA" id="ARBA00022840"/>
    </source>
</evidence>
<evidence type="ECO:0000256" key="2">
    <source>
        <dbReference type="ARBA" id="ARBA00022741"/>
    </source>
</evidence>
<keyword evidence="1" id="KW-0808">Transferase</keyword>
<evidence type="ECO:0000313" key="7">
    <source>
        <dbReference type="Proteomes" id="UP001596208"/>
    </source>
</evidence>
<dbReference type="Pfam" id="PF18085">
    <property type="entry name" value="Mak_N_cap"/>
    <property type="match status" value="1"/>
</dbReference>
<keyword evidence="4" id="KW-0067">ATP-binding</keyword>
<dbReference type="RefSeq" id="WP_031099165.1">
    <property type="nucleotide sequence ID" value="NZ_JBHSKI010000018.1"/>
</dbReference>
<gene>
    <name evidence="6" type="ORF">ACFPRK_29815</name>
</gene>